<gene>
    <name evidence="7" type="ORF">HHL27_18950</name>
</gene>
<name>A0A7Y0BSJ1_9SPHN</name>
<dbReference type="AlphaFoldDB" id="A0A7Y0BSJ1"/>
<dbReference type="GO" id="GO:0006633">
    <property type="term" value="P:fatty acid biosynthetic process"/>
    <property type="evidence" value="ECO:0007669"/>
    <property type="project" value="InterPro"/>
</dbReference>
<comment type="cofactor">
    <cofactor evidence="1">
        <name>Mg(2+)</name>
        <dbReference type="ChEBI" id="CHEBI:18420"/>
    </cofactor>
</comment>
<dbReference type="Gene3D" id="3.90.470.20">
    <property type="entry name" value="4'-phosphopantetheinyl transferase domain"/>
    <property type="match status" value="2"/>
</dbReference>
<evidence type="ECO:0000313" key="7">
    <source>
        <dbReference type="EMBL" id="NML95756.1"/>
    </source>
</evidence>
<feature type="domain" description="4'-phosphopantetheinyl transferase" evidence="6">
    <location>
        <begin position="23"/>
        <end position="129"/>
    </location>
</feature>
<evidence type="ECO:0000256" key="4">
    <source>
        <dbReference type="ARBA" id="ARBA00022723"/>
    </source>
</evidence>
<evidence type="ECO:0000256" key="2">
    <source>
        <dbReference type="ARBA" id="ARBA00010990"/>
    </source>
</evidence>
<keyword evidence="3 7" id="KW-0808">Transferase</keyword>
<evidence type="ECO:0000259" key="6">
    <source>
        <dbReference type="Pfam" id="PF01648"/>
    </source>
</evidence>
<dbReference type="Proteomes" id="UP000583556">
    <property type="component" value="Unassembled WGS sequence"/>
</dbReference>
<proteinExistence type="inferred from homology"/>
<dbReference type="InterPro" id="IPR008278">
    <property type="entry name" value="4-PPantetheinyl_Trfase_dom"/>
</dbReference>
<dbReference type="GO" id="GO:0000287">
    <property type="term" value="F:magnesium ion binding"/>
    <property type="evidence" value="ECO:0007669"/>
    <property type="project" value="InterPro"/>
</dbReference>
<keyword evidence="8" id="KW-1185">Reference proteome</keyword>
<evidence type="ECO:0000256" key="5">
    <source>
        <dbReference type="ARBA" id="ARBA00022842"/>
    </source>
</evidence>
<comment type="caution">
    <text evidence="7">The sequence shown here is derived from an EMBL/GenBank/DDBJ whole genome shotgun (WGS) entry which is preliminary data.</text>
</comment>
<dbReference type="SUPFAM" id="SSF56214">
    <property type="entry name" value="4'-phosphopantetheinyl transferase"/>
    <property type="match status" value="1"/>
</dbReference>
<dbReference type="NCBIfam" id="TIGR00556">
    <property type="entry name" value="pantethn_trn"/>
    <property type="match status" value="1"/>
</dbReference>
<keyword evidence="5" id="KW-0460">Magnesium</keyword>
<dbReference type="GO" id="GO:0005829">
    <property type="term" value="C:cytosol"/>
    <property type="evidence" value="ECO:0007669"/>
    <property type="project" value="TreeGrafter"/>
</dbReference>
<comment type="similarity">
    <text evidence="2">Belongs to the P-Pant transferase superfamily. Gsp/Sfp/HetI/AcpT family.</text>
</comment>
<evidence type="ECO:0000313" key="8">
    <source>
        <dbReference type="Proteomes" id="UP000583556"/>
    </source>
</evidence>
<dbReference type="Pfam" id="PF01648">
    <property type="entry name" value="ACPS"/>
    <property type="match status" value="1"/>
</dbReference>
<organism evidence="7 8">
    <name type="scientific">Novosphingobium olei</name>
    <dbReference type="NCBI Taxonomy" id="2728851"/>
    <lineage>
        <taxon>Bacteria</taxon>
        <taxon>Pseudomonadati</taxon>
        <taxon>Pseudomonadota</taxon>
        <taxon>Alphaproteobacteria</taxon>
        <taxon>Sphingomonadales</taxon>
        <taxon>Sphingomonadaceae</taxon>
        <taxon>Novosphingobium</taxon>
    </lineage>
</organism>
<dbReference type="PANTHER" id="PTHR12215">
    <property type="entry name" value="PHOSPHOPANTETHEINE TRANSFERASE"/>
    <property type="match status" value="1"/>
</dbReference>
<dbReference type="InterPro" id="IPR037143">
    <property type="entry name" value="4-PPantetheinyl_Trfase_dom_sf"/>
</dbReference>
<dbReference type="InterPro" id="IPR004568">
    <property type="entry name" value="Ppantetheine-prot_Trfase_dom"/>
</dbReference>
<dbReference type="GO" id="GO:0008897">
    <property type="term" value="F:holo-[acyl-carrier-protein] synthase activity"/>
    <property type="evidence" value="ECO:0007669"/>
    <property type="project" value="InterPro"/>
</dbReference>
<keyword evidence="4" id="KW-0479">Metal-binding</keyword>
<evidence type="ECO:0000256" key="3">
    <source>
        <dbReference type="ARBA" id="ARBA00022679"/>
    </source>
</evidence>
<reference evidence="7 8" key="1">
    <citation type="submission" date="2020-04" db="EMBL/GenBank/DDBJ databases">
        <title>Novosphingobium sp. TW-4 isolated from soil.</title>
        <authorList>
            <person name="Dahal R.H."/>
            <person name="Chaudhary D.K."/>
        </authorList>
    </citation>
    <scope>NUCLEOTIDE SEQUENCE [LARGE SCALE GENOMIC DNA]</scope>
    <source>
        <strain evidence="7 8">TW-4</strain>
    </source>
</reference>
<dbReference type="RefSeq" id="WP_169494960.1">
    <property type="nucleotide sequence ID" value="NZ_JABBGM010000012.1"/>
</dbReference>
<dbReference type="GO" id="GO:0019878">
    <property type="term" value="P:lysine biosynthetic process via aminoadipic acid"/>
    <property type="evidence" value="ECO:0007669"/>
    <property type="project" value="TreeGrafter"/>
</dbReference>
<evidence type="ECO:0000256" key="1">
    <source>
        <dbReference type="ARBA" id="ARBA00001946"/>
    </source>
</evidence>
<protein>
    <submittedName>
        <fullName evidence="7">4'-phosphopantetheinyl transferase superfamily protein</fullName>
    </submittedName>
</protein>
<dbReference type="EMBL" id="JABBGM010000012">
    <property type="protein sequence ID" value="NML95756.1"/>
    <property type="molecule type" value="Genomic_DNA"/>
</dbReference>
<dbReference type="InterPro" id="IPR050559">
    <property type="entry name" value="P-Pant_transferase_sf"/>
</dbReference>
<dbReference type="PANTHER" id="PTHR12215:SF10">
    <property type="entry name" value="L-AMINOADIPATE-SEMIALDEHYDE DEHYDROGENASE-PHOSPHOPANTETHEINYL TRANSFERASE"/>
    <property type="match status" value="1"/>
</dbReference>
<accession>A0A7Y0BSJ1</accession>
<sequence length="149" mass="16481">MWFSLSHADGVSICAVTGAGPEIGIDLERIASGRNSLEIAEQFFSDAESTALRNLHPAQQTEAFVRLWALKESYVKAREIGLADGLSGTTFDLSPPDEIGVIFAHGLRERAQDWHFRLLRLGMDRILAIAVRQPSVATLLLRTQNWHGL</sequence>